<sequence>MESFGDAAIMRVSRRRFPRTVKCRFRGESTNGQTELRSHADVVFTVFEMLRKELAVEFDDSVVLGRLHEIASLPAADFFAALGDLAAGLPTQVEPSVVLSRCAPLPCAFAKPLTIPRDAR</sequence>
<name>A0A5B0H8D9_9BURK</name>
<reference evidence="1 2" key="1">
    <citation type="submission" date="2019-08" db="EMBL/GenBank/DDBJ databases">
        <title>Paraburkholderia sp. DCY113.</title>
        <authorList>
            <person name="Kang J."/>
        </authorList>
    </citation>
    <scope>NUCLEOTIDE SEQUENCE [LARGE SCALE GENOMIC DNA]</scope>
    <source>
        <strain evidence="1 2">DCY113</strain>
    </source>
</reference>
<gene>
    <name evidence="1" type="ORF">FVF58_16320</name>
</gene>
<evidence type="ECO:0000313" key="1">
    <source>
        <dbReference type="EMBL" id="KAA1011466.1"/>
    </source>
</evidence>
<accession>A0A5B0H8D9</accession>
<protein>
    <submittedName>
        <fullName evidence="1">Uncharacterized protein</fullName>
    </submittedName>
</protein>
<keyword evidence="2" id="KW-1185">Reference proteome</keyword>
<dbReference type="AlphaFoldDB" id="A0A5B0H8D9"/>
<dbReference type="EMBL" id="VTUZ01000009">
    <property type="protein sequence ID" value="KAA1011466.1"/>
    <property type="molecule type" value="Genomic_DNA"/>
</dbReference>
<comment type="caution">
    <text evidence="1">The sequence shown here is derived from an EMBL/GenBank/DDBJ whole genome shotgun (WGS) entry which is preliminary data.</text>
</comment>
<proteinExistence type="predicted"/>
<evidence type="ECO:0000313" key="2">
    <source>
        <dbReference type="Proteomes" id="UP000325273"/>
    </source>
</evidence>
<organism evidence="1 2">
    <name type="scientific">Paraburkholderia panacisoli</name>
    <dbReference type="NCBI Taxonomy" id="2603818"/>
    <lineage>
        <taxon>Bacteria</taxon>
        <taxon>Pseudomonadati</taxon>
        <taxon>Pseudomonadota</taxon>
        <taxon>Betaproteobacteria</taxon>
        <taxon>Burkholderiales</taxon>
        <taxon>Burkholderiaceae</taxon>
        <taxon>Paraburkholderia</taxon>
    </lineage>
</organism>
<dbReference type="Proteomes" id="UP000325273">
    <property type="component" value="Unassembled WGS sequence"/>
</dbReference>